<evidence type="ECO:0000313" key="1">
    <source>
        <dbReference type="EMBL" id="JAE13374.1"/>
    </source>
</evidence>
<accession>A0A0A9FQ36</accession>
<protein>
    <submittedName>
        <fullName evidence="1">Uncharacterized protein</fullName>
    </submittedName>
</protein>
<proteinExistence type="predicted"/>
<name>A0A0A9FQ36_ARUDO</name>
<dbReference type="EMBL" id="GBRH01184522">
    <property type="protein sequence ID" value="JAE13374.1"/>
    <property type="molecule type" value="Transcribed_RNA"/>
</dbReference>
<dbReference type="AlphaFoldDB" id="A0A0A9FQ36"/>
<reference evidence="1" key="1">
    <citation type="submission" date="2014-09" db="EMBL/GenBank/DDBJ databases">
        <authorList>
            <person name="Magalhaes I.L.F."/>
            <person name="Oliveira U."/>
            <person name="Santos F.R."/>
            <person name="Vidigal T.H.D.A."/>
            <person name="Brescovit A.D."/>
            <person name="Santos A.J."/>
        </authorList>
    </citation>
    <scope>NUCLEOTIDE SEQUENCE</scope>
    <source>
        <tissue evidence="1">Shoot tissue taken approximately 20 cm above the soil surface</tissue>
    </source>
</reference>
<organism evidence="1">
    <name type="scientific">Arundo donax</name>
    <name type="common">Giant reed</name>
    <name type="synonym">Donax arundinaceus</name>
    <dbReference type="NCBI Taxonomy" id="35708"/>
    <lineage>
        <taxon>Eukaryota</taxon>
        <taxon>Viridiplantae</taxon>
        <taxon>Streptophyta</taxon>
        <taxon>Embryophyta</taxon>
        <taxon>Tracheophyta</taxon>
        <taxon>Spermatophyta</taxon>
        <taxon>Magnoliopsida</taxon>
        <taxon>Liliopsida</taxon>
        <taxon>Poales</taxon>
        <taxon>Poaceae</taxon>
        <taxon>PACMAD clade</taxon>
        <taxon>Arundinoideae</taxon>
        <taxon>Arundineae</taxon>
        <taxon>Arundo</taxon>
    </lineage>
</organism>
<sequence>MIYLDLPLILCSLCCMLTAKSLKYPLAIYVLISFGLSAVQLRR</sequence>
<reference evidence="1" key="2">
    <citation type="journal article" date="2015" name="Data Brief">
        <title>Shoot transcriptome of the giant reed, Arundo donax.</title>
        <authorList>
            <person name="Barrero R.A."/>
            <person name="Guerrero F.D."/>
            <person name="Moolhuijzen P."/>
            <person name="Goolsby J.A."/>
            <person name="Tidwell J."/>
            <person name="Bellgard S.E."/>
            <person name="Bellgard M.I."/>
        </authorList>
    </citation>
    <scope>NUCLEOTIDE SEQUENCE</scope>
    <source>
        <tissue evidence="1">Shoot tissue taken approximately 20 cm above the soil surface</tissue>
    </source>
</reference>